<dbReference type="Gene3D" id="3.30.1380.10">
    <property type="match status" value="1"/>
</dbReference>
<feature type="domain" description="Peptidase M15C" evidence="2">
    <location>
        <begin position="79"/>
        <end position="147"/>
    </location>
</feature>
<name>A0A1I2H263_9BACL</name>
<protein>
    <submittedName>
        <fullName evidence="3">Peptidoglycan L-alanyl-D-glutamate endopeptidase CwlK</fullName>
    </submittedName>
</protein>
<evidence type="ECO:0000259" key="2">
    <source>
        <dbReference type="Pfam" id="PF13539"/>
    </source>
</evidence>
<evidence type="ECO:0000256" key="1">
    <source>
        <dbReference type="SAM" id="Coils"/>
    </source>
</evidence>
<dbReference type="AlphaFoldDB" id="A0A1I2H263"/>
<dbReference type="SUPFAM" id="SSF55166">
    <property type="entry name" value="Hedgehog/DD-peptidase"/>
    <property type="match status" value="1"/>
</dbReference>
<dbReference type="InterPro" id="IPR009045">
    <property type="entry name" value="Zn_M74/Hedgehog-like"/>
</dbReference>
<proteinExistence type="predicted"/>
<evidence type="ECO:0000313" key="3">
    <source>
        <dbReference type="EMBL" id="SFF23359.1"/>
    </source>
</evidence>
<keyword evidence="4" id="KW-1185">Reference proteome</keyword>
<evidence type="ECO:0000313" key="4">
    <source>
        <dbReference type="Proteomes" id="UP000183410"/>
    </source>
</evidence>
<dbReference type="InterPro" id="IPR052179">
    <property type="entry name" value="DD-CPase-like"/>
</dbReference>
<sequence length="262" mass="28585">MLTLTQVKSKSAARLAGLLPVVAAAADRLIERAYNRGVPIVIVQGLRTIAEQDALYAQGRTVKFDAKGNKLSIVTQVKGGYSFHNYGVAIDFALLAADGKQVYWDTKRDGDFDGVADWTEVVQEAKALGFAWGGEWTSFKDYPHFEMTFGLTTAQYRAGQRPTAVQIAAAQAKIEQGDEEGMTAAEQKAFEALGEKASKQEELIEGLEKRLADLESKHKMSVPSWAQSSVDAAVKAGLIDTPDGGSYDFYRFVVLLKRKGLI</sequence>
<dbReference type="CDD" id="cd14845">
    <property type="entry name" value="L-Ala-D-Glu_peptidase_like"/>
    <property type="match status" value="1"/>
</dbReference>
<dbReference type="PANTHER" id="PTHR34385:SF1">
    <property type="entry name" value="PEPTIDOGLYCAN L-ALANYL-D-GLUTAMATE ENDOPEPTIDASE CWLK"/>
    <property type="match status" value="1"/>
</dbReference>
<dbReference type="GO" id="GO:0008233">
    <property type="term" value="F:peptidase activity"/>
    <property type="evidence" value="ECO:0007669"/>
    <property type="project" value="InterPro"/>
</dbReference>
<dbReference type="InterPro" id="IPR039561">
    <property type="entry name" value="Peptidase_M15C"/>
</dbReference>
<dbReference type="Pfam" id="PF13539">
    <property type="entry name" value="Peptidase_M15_4"/>
    <property type="match status" value="1"/>
</dbReference>
<feature type="coiled-coil region" evidence="1">
    <location>
        <begin position="190"/>
        <end position="217"/>
    </location>
</feature>
<accession>A0A1I2H263</accession>
<keyword evidence="1" id="KW-0175">Coiled coil</keyword>
<dbReference type="Proteomes" id="UP000183410">
    <property type="component" value="Unassembled WGS sequence"/>
</dbReference>
<reference evidence="4" key="1">
    <citation type="submission" date="2016-10" db="EMBL/GenBank/DDBJ databases">
        <authorList>
            <person name="Varghese N."/>
            <person name="Submissions S."/>
        </authorList>
    </citation>
    <scope>NUCLEOTIDE SEQUENCE [LARGE SCALE GENOMIC DNA]</scope>
    <source>
        <strain evidence="4">CGMCC 1.10223</strain>
    </source>
</reference>
<dbReference type="PANTHER" id="PTHR34385">
    <property type="entry name" value="D-ALANYL-D-ALANINE CARBOXYPEPTIDASE"/>
    <property type="match status" value="1"/>
</dbReference>
<gene>
    <name evidence="3" type="ORF">SAMN04487969_11991</name>
</gene>
<dbReference type="EMBL" id="FONN01000019">
    <property type="protein sequence ID" value="SFF23359.1"/>
    <property type="molecule type" value="Genomic_DNA"/>
</dbReference>
<organism evidence="3 4">
    <name type="scientific">Paenibacillus algorifonticola</name>
    <dbReference type="NCBI Taxonomy" id="684063"/>
    <lineage>
        <taxon>Bacteria</taxon>
        <taxon>Bacillati</taxon>
        <taxon>Bacillota</taxon>
        <taxon>Bacilli</taxon>
        <taxon>Bacillales</taxon>
        <taxon>Paenibacillaceae</taxon>
        <taxon>Paenibacillus</taxon>
    </lineage>
</organism>